<reference evidence="2 3" key="1">
    <citation type="submission" date="2020-01" db="EMBL/GenBank/DDBJ databases">
        <authorList>
            <person name="Kim M.K."/>
        </authorList>
    </citation>
    <scope>NUCLEOTIDE SEQUENCE [LARGE SCALE GENOMIC DNA]</scope>
    <source>
        <strain evidence="2 3">172606-1</strain>
    </source>
</reference>
<name>A0A6C0GCD1_9BACT</name>
<proteinExistence type="predicted"/>
<evidence type="ECO:0000313" key="3">
    <source>
        <dbReference type="Proteomes" id="UP000480178"/>
    </source>
</evidence>
<dbReference type="Pfam" id="PF00149">
    <property type="entry name" value="Metallophos"/>
    <property type="match status" value="1"/>
</dbReference>
<accession>A0A6C0GCD1</accession>
<feature type="domain" description="Calcineurin-like phosphoesterase" evidence="1">
    <location>
        <begin position="1"/>
        <end position="216"/>
    </location>
</feature>
<dbReference type="GO" id="GO:0016787">
    <property type="term" value="F:hydrolase activity"/>
    <property type="evidence" value="ECO:0007669"/>
    <property type="project" value="InterPro"/>
</dbReference>
<dbReference type="Gene3D" id="3.60.21.10">
    <property type="match status" value="1"/>
</dbReference>
<protein>
    <recommendedName>
        <fullName evidence="1">Calcineurin-like phosphoesterase domain-containing protein</fullName>
    </recommendedName>
</protein>
<gene>
    <name evidence="2" type="ORF">GXP67_02520</name>
</gene>
<evidence type="ECO:0000313" key="2">
    <source>
        <dbReference type="EMBL" id="QHT65616.1"/>
    </source>
</evidence>
<keyword evidence="3" id="KW-1185">Reference proteome</keyword>
<dbReference type="PANTHER" id="PTHR37844">
    <property type="entry name" value="SER/THR PROTEIN PHOSPHATASE SUPERFAMILY (AFU_ORTHOLOGUE AFUA_1G14840)"/>
    <property type="match status" value="1"/>
</dbReference>
<organism evidence="2 3">
    <name type="scientific">Rhodocytophaga rosea</name>
    <dbReference type="NCBI Taxonomy" id="2704465"/>
    <lineage>
        <taxon>Bacteria</taxon>
        <taxon>Pseudomonadati</taxon>
        <taxon>Bacteroidota</taxon>
        <taxon>Cytophagia</taxon>
        <taxon>Cytophagales</taxon>
        <taxon>Rhodocytophagaceae</taxon>
        <taxon>Rhodocytophaga</taxon>
    </lineage>
</organism>
<dbReference type="AlphaFoldDB" id="A0A6C0GCD1"/>
<dbReference type="EMBL" id="CP048222">
    <property type="protein sequence ID" value="QHT65616.1"/>
    <property type="molecule type" value="Genomic_DNA"/>
</dbReference>
<dbReference type="InterPro" id="IPR029052">
    <property type="entry name" value="Metallo-depent_PP-like"/>
</dbReference>
<dbReference type="RefSeq" id="WP_162441698.1">
    <property type="nucleotide sequence ID" value="NZ_CP048222.1"/>
</dbReference>
<dbReference type="SUPFAM" id="SSF56300">
    <property type="entry name" value="Metallo-dependent phosphatases"/>
    <property type="match status" value="1"/>
</dbReference>
<dbReference type="Proteomes" id="UP000480178">
    <property type="component" value="Chromosome"/>
</dbReference>
<evidence type="ECO:0000259" key="1">
    <source>
        <dbReference type="Pfam" id="PF00149"/>
    </source>
</evidence>
<dbReference type="KEGG" id="rhoz:GXP67_02520"/>
<dbReference type="InterPro" id="IPR004843">
    <property type="entry name" value="Calcineurin-like_PHP"/>
</dbReference>
<dbReference type="PANTHER" id="PTHR37844:SF1">
    <property type="entry name" value="CALCINEURIN-LIKE PHOSPHOESTERASE DOMAIN-CONTAINING PROTEIN"/>
    <property type="match status" value="1"/>
</dbReference>
<sequence>MKIQYCSDLHLEFPENHRWLVQNPIIPSGDILIIAGDTFYLGEEFHKQPLFDQLADNFQQVFLIPGNHEYYNGYDAALSLNGFDEKLRSNVRLLHNRKIEWAGIEFIFTTLWSKITTNILPILRGMVDFRRIRYEQEKLGINHYNDLHENARRFLLEALKEKRPGKTVVVSHHLPSEVCNVEEFKESPLNEAFCVNLHQLIEENQINYWLYGHSHRNKADFSIYDTRMITNQLGYVRYGEHNMFRRDAWFEL</sequence>